<proteinExistence type="predicted"/>
<gene>
    <name evidence="1" type="ORF">MENTE1834_LOCUS42472</name>
</gene>
<name>A0ACB1AU96_MELEN</name>
<keyword evidence="2" id="KW-1185">Reference proteome</keyword>
<dbReference type="Proteomes" id="UP001497535">
    <property type="component" value="Unassembled WGS sequence"/>
</dbReference>
<evidence type="ECO:0000313" key="1">
    <source>
        <dbReference type="EMBL" id="CAK5102212.1"/>
    </source>
</evidence>
<protein>
    <submittedName>
        <fullName evidence="1">Uncharacterized protein</fullName>
    </submittedName>
</protein>
<evidence type="ECO:0000313" key="2">
    <source>
        <dbReference type="Proteomes" id="UP001497535"/>
    </source>
</evidence>
<reference evidence="1" key="1">
    <citation type="submission" date="2023-11" db="EMBL/GenBank/DDBJ databases">
        <authorList>
            <person name="Poullet M."/>
        </authorList>
    </citation>
    <scope>NUCLEOTIDE SEQUENCE</scope>
    <source>
        <strain evidence="1">E1834</strain>
    </source>
</reference>
<accession>A0ACB1AU96</accession>
<comment type="caution">
    <text evidence="1">The sequence shown here is derived from an EMBL/GenBank/DDBJ whole genome shotgun (WGS) entry which is preliminary data.</text>
</comment>
<organism evidence="1 2">
    <name type="scientific">Meloidogyne enterolobii</name>
    <name type="common">Root-knot nematode worm</name>
    <name type="synonym">Meloidogyne mayaguensis</name>
    <dbReference type="NCBI Taxonomy" id="390850"/>
    <lineage>
        <taxon>Eukaryota</taxon>
        <taxon>Metazoa</taxon>
        <taxon>Ecdysozoa</taxon>
        <taxon>Nematoda</taxon>
        <taxon>Chromadorea</taxon>
        <taxon>Rhabditida</taxon>
        <taxon>Tylenchina</taxon>
        <taxon>Tylenchomorpha</taxon>
        <taxon>Tylenchoidea</taxon>
        <taxon>Meloidogynidae</taxon>
        <taxon>Meloidogyninae</taxon>
        <taxon>Meloidogyne</taxon>
    </lineage>
</organism>
<sequence length="885" mass="98444">MVDLDFSKGNYYEHKLIQHSCYNLGAIGSEILVLAKPIEARTLQIDFLEFHGGVPCMKFEFLGCQRTACEDINECEDGRNGGCEQHCHNTQGGHRCSCEEGFDLFVEPGQSGVRLREGESGYGEFDSLRFNHSCIPRHCAPLTTPENGQLIAQNLYKNFKNEVNNTNNKNEFFSSSFAFPSIVEFRCTFGHQMRGPSHLKCLADGTWNGTVPSCIPATCSGVKNSTAVGLFVQPETVSIPFGQNLSFVCSQTNRPPKHSALGEIRQCIYDPRTDGLEYWLSGPEVDCPLVDCGPPPALSGAYYEGDEGHHGGNFKVGSVYLFQCRAPYSLVGKSSYDDRMVRCNVDGTWDLGDLRCEGPVCVDPGHPDDGQTFLDSVEEGAVASFSCNRPGFKPFPAETISCSLGTPCVLSEDVGISSGFIPDGAFSDNSDKVIWGYEPHKSRMSSSGWCGSKDAFIFLSVHLQRIYTLTTLRLTGVAGNGHLSGHVTKMQLFYKVQFSQNYDNYPMEFSTPSGNHRKIYQFTLNPPLRARYILLGITEYEKNPCLRFDMHGCLAPLSTTHEVPAHLQVGWNASIPQCLDAEPPTFKNCPQSPIIVQTDENGQLFPANYVIPEATDNSGRITYMLTKPEDFHPPYPVSQDTDIIYQAFDDAGNMAECAVRLRIPDTVPPILKCPDSYAIWAQENQTELYMQFNESSVRLVVQDQSPITQISYDPPEARIKLDSHVTVEASVLDAHSNRNKCKFQVALLPEPCSPWSLRIDGATVQKQCQRHASGTVCQVQCRKGYRFLESFPQQKSEVKKQQNSTNTLPQRYSCSMEQQSGKWLPSPTPPACVPMAMEPARYEMRVHMNYSLTSPLPSDCAKVRGKALDQGSDRQNDTQKYQNLD</sequence>
<dbReference type="EMBL" id="CAVMJV010000111">
    <property type="protein sequence ID" value="CAK5102212.1"/>
    <property type="molecule type" value="Genomic_DNA"/>
</dbReference>